<evidence type="ECO:0000256" key="3">
    <source>
        <dbReference type="ARBA" id="ARBA00022670"/>
    </source>
</evidence>
<gene>
    <name evidence="10" type="primary">sppA</name>
    <name evidence="10" type="ORF">C6Y40_06910</name>
</gene>
<evidence type="ECO:0000256" key="8">
    <source>
        <dbReference type="SAM" id="Phobius"/>
    </source>
</evidence>
<dbReference type="RefSeq" id="WP_105933962.1">
    <property type="nucleotide sequence ID" value="NZ_PVNP01000053.1"/>
</dbReference>
<keyword evidence="5" id="KW-0720">Serine protease</keyword>
<evidence type="ECO:0000256" key="2">
    <source>
        <dbReference type="ARBA" id="ARBA00008683"/>
    </source>
</evidence>
<keyword evidence="4" id="KW-0378">Hydrolase</keyword>
<evidence type="ECO:0000256" key="6">
    <source>
        <dbReference type="ARBA" id="ARBA00023136"/>
    </source>
</evidence>
<dbReference type="CDD" id="cd07023">
    <property type="entry name" value="S49_Sppa_N_C"/>
    <property type="match status" value="1"/>
</dbReference>
<keyword evidence="3" id="KW-0645">Protease</keyword>
<dbReference type="InterPro" id="IPR047272">
    <property type="entry name" value="S49_SppA_C"/>
</dbReference>
<feature type="domain" description="Peptidase S49" evidence="9">
    <location>
        <begin position="139"/>
        <end position="294"/>
    </location>
</feature>
<comment type="similarity">
    <text evidence="2">Belongs to the peptidase S49 family.</text>
</comment>
<dbReference type="PANTHER" id="PTHR33209">
    <property type="entry name" value="PROTEASE 4"/>
    <property type="match status" value="1"/>
</dbReference>
<dbReference type="Gene3D" id="3.90.226.10">
    <property type="entry name" value="2-enoyl-CoA Hydratase, Chain A, domain 1"/>
    <property type="match status" value="2"/>
</dbReference>
<organism evidence="10 11">
    <name type="scientific">Alteromonas alba</name>
    <dbReference type="NCBI Taxonomy" id="2079529"/>
    <lineage>
        <taxon>Bacteria</taxon>
        <taxon>Pseudomonadati</taxon>
        <taxon>Pseudomonadota</taxon>
        <taxon>Gammaproteobacteria</taxon>
        <taxon>Alteromonadales</taxon>
        <taxon>Alteromonadaceae</taxon>
        <taxon>Alteromonas/Salinimonas group</taxon>
        <taxon>Alteromonas</taxon>
    </lineage>
</organism>
<reference evidence="11" key="1">
    <citation type="journal article" date="2020" name="Int. J. Syst. Evol. Microbiol.">
        <title>Alteromonas alba sp. nov., a marine bacterium isolated from the seawater of the West Pacific Ocean.</title>
        <authorList>
            <person name="Sun C."/>
            <person name="Wu Y.-H."/>
            <person name="Xamxidin M."/>
            <person name="Cheng H."/>
            <person name="Xu X.-W."/>
        </authorList>
    </citation>
    <scope>NUCLEOTIDE SEQUENCE [LARGE SCALE GENOMIC DNA]</scope>
    <source>
        <strain evidence="11">190</strain>
    </source>
</reference>
<dbReference type="PIRSF" id="PIRSF001217">
    <property type="entry name" value="Protease_4_SppA"/>
    <property type="match status" value="1"/>
</dbReference>
<dbReference type="GO" id="GO:0006465">
    <property type="term" value="P:signal peptide processing"/>
    <property type="evidence" value="ECO:0007669"/>
    <property type="project" value="InterPro"/>
</dbReference>
<dbReference type="SUPFAM" id="SSF52096">
    <property type="entry name" value="ClpP/crotonase"/>
    <property type="match status" value="2"/>
</dbReference>
<dbReference type="InterPro" id="IPR004634">
    <property type="entry name" value="Pept_S49_pIV"/>
</dbReference>
<evidence type="ECO:0000256" key="7">
    <source>
        <dbReference type="PIRSR" id="PIRSR001217-1"/>
    </source>
</evidence>
<feature type="active site" description="Nucleophile" evidence="7">
    <location>
        <position position="414"/>
    </location>
</feature>
<proteinExistence type="inferred from homology"/>
<dbReference type="InterPro" id="IPR029045">
    <property type="entry name" value="ClpP/crotonase-like_dom_sf"/>
</dbReference>
<evidence type="ECO:0000256" key="1">
    <source>
        <dbReference type="ARBA" id="ARBA00004370"/>
    </source>
</evidence>
<evidence type="ECO:0000313" key="11">
    <source>
        <dbReference type="Proteomes" id="UP000238949"/>
    </source>
</evidence>
<accession>A0A2S9VD81</accession>
<dbReference type="OrthoDB" id="9764363at2"/>
<evidence type="ECO:0000313" key="10">
    <source>
        <dbReference type="EMBL" id="PRO74255.1"/>
    </source>
</evidence>
<dbReference type="Pfam" id="PF01343">
    <property type="entry name" value="Peptidase_S49"/>
    <property type="match status" value="2"/>
</dbReference>
<dbReference type="Gene3D" id="6.20.330.10">
    <property type="match status" value="1"/>
</dbReference>
<evidence type="ECO:0000256" key="5">
    <source>
        <dbReference type="ARBA" id="ARBA00022825"/>
    </source>
</evidence>
<evidence type="ECO:0000256" key="4">
    <source>
        <dbReference type="ARBA" id="ARBA00022801"/>
    </source>
</evidence>
<dbReference type="PANTHER" id="PTHR33209:SF1">
    <property type="entry name" value="PEPTIDASE S49 DOMAIN-CONTAINING PROTEIN"/>
    <property type="match status" value="1"/>
</dbReference>
<dbReference type="GO" id="GO:0016020">
    <property type="term" value="C:membrane"/>
    <property type="evidence" value="ECO:0007669"/>
    <property type="project" value="UniProtKB-SubCell"/>
</dbReference>
<feature type="transmembrane region" description="Helical" evidence="8">
    <location>
        <begin position="26"/>
        <end position="44"/>
    </location>
</feature>
<sequence length="625" mass="68672">MAEKSKSWTKALFVGLWTALNFCRKLFFNVVFLVIIIGIIAVASREESVPQVTPGSALMLTLNGALVIQKTAVDPVSEFLQEAFDEEPDNPEVLVRDVVKVLENAKADKRIKAVVLNLQGLRGGGLDKLRTIAEAIDDFKTSGKPVLAVGDYYTQSQYYLAAHADKVYLNPIGGVSIDGYANYGMYVKRALEKLKVNMHIFRVGTFKSAVEPYIREDMSDAAKEMNERWLNQYWEQYKADVAAARGVDINNFDESLEVMLENFEQAGGNSAQYAIEKGWVDEVKTREEVRQEIIALVGQDENNRAGFKLTTYRNYNRVINPPMPMVARQGDKVAVVVAKGTIMDGEQRAGNIGGNSTAQLLRQARLNEEVKAVVLQVDSPGGSASASEIIRQEVLNLRSAGKPVVVSMNTYAASGGYWISASADKIFASPSTITGSIGVFAALATFEDAADYLGVDTDGVATTEMAGFSTLRGIDPVYKQLIQRSIENKYSEFLTLVASERGMDVSAVDDIAQGRVWIGTDALQIGLVDELGTLDDAVTAAADLAGVEDYDTVYVTRKLSEKELFWKEFFGQAVIYALKLNLIDNNNILTGLVRETMAQVDLISSLNDPQNIYTLCVRCRVMDNH</sequence>
<evidence type="ECO:0000259" key="9">
    <source>
        <dbReference type="Pfam" id="PF01343"/>
    </source>
</evidence>
<dbReference type="NCBIfam" id="TIGR00705">
    <property type="entry name" value="SppA_67K"/>
    <property type="match status" value="1"/>
</dbReference>
<name>A0A2S9VD81_9ALTE</name>
<dbReference type="EMBL" id="PVNP01000053">
    <property type="protein sequence ID" value="PRO74255.1"/>
    <property type="molecule type" value="Genomic_DNA"/>
</dbReference>
<feature type="domain" description="Peptidase S49" evidence="9">
    <location>
        <begin position="397"/>
        <end position="547"/>
    </location>
</feature>
<dbReference type="NCBIfam" id="TIGR00706">
    <property type="entry name" value="SppA_dom"/>
    <property type="match status" value="1"/>
</dbReference>
<dbReference type="InterPro" id="IPR002142">
    <property type="entry name" value="Peptidase_S49"/>
</dbReference>
<dbReference type="CDD" id="cd07018">
    <property type="entry name" value="S49_SppA_67K_type"/>
    <property type="match status" value="1"/>
</dbReference>
<dbReference type="Proteomes" id="UP000238949">
    <property type="component" value="Unassembled WGS sequence"/>
</dbReference>
<dbReference type="InterPro" id="IPR047217">
    <property type="entry name" value="S49_SppA_67K_type_N"/>
</dbReference>
<keyword evidence="8" id="KW-1133">Transmembrane helix</keyword>
<keyword evidence="8" id="KW-0812">Transmembrane</keyword>
<protein>
    <submittedName>
        <fullName evidence="10">Signal peptide peptidase SppA</fullName>
    </submittedName>
</protein>
<dbReference type="GO" id="GO:0008236">
    <property type="term" value="F:serine-type peptidase activity"/>
    <property type="evidence" value="ECO:0007669"/>
    <property type="project" value="UniProtKB-KW"/>
</dbReference>
<dbReference type="InterPro" id="IPR004635">
    <property type="entry name" value="Pept_S49_SppA"/>
</dbReference>
<keyword evidence="6 8" id="KW-0472">Membrane</keyword>
<comment type="caution">
    <text evidence="10">The sequence shown here is derived from an EMBL/GenBank/DDBJ whole genome shotgun (WGS) entry which is preliminary data.</text>
</comment>
<keyword evidence="11" id="KW-1185">Reference proteome</keyword>
<dbReference type="AlphaFoldDB" id="A0A2S9VD81"/>
<feature type="active site" description="Proton donor/acceptor" evidence="7">
    <location>
        <position position="207"/>
    </location>
</feature>
<comment type="subcellular location">
    <subcellularLocation>
        <location evidence="1">Membrane</location>
    </subcellularLocation>
</comment>